<dbReference type="Gene3D" id="2.60.40.4370">
    <property type="match status" value="1"/>
</dbReference>
<proteinExistence type="predicted"/>
<dbReference type="InterPro" id="IPR042771">
    <property type="entry name" value="GTF3C6-like"/>
</dbReference>
<protein>
    <recommendedName>
        <fullName evidence="1">Transcription factor TFIIIC triple barrel domain-containing protein</fullName>
    </recommendedName>
</protein>
<dbReference type="Proteomes" id="UP001189624">
    <property type="component" value="Chromosome 5"/>
</dbReference>
<dbReference type="PANTHER" id="PTHR21860">
    <property type="entry name" value="TRANSCRIPTION INITIATION FACTOR IIIC TFIIIC , POLYPEPTIDE 6-RELATED"/>
    <property type="match status" value="1"/>
</dbReference>
<dbReference type="AlphaFoldDB" id="A0AA86VEM8"/>
<accession>A0AA86VEM8</accession>
<dbReference type="GO" id="GO:0000127">
    <property type="term" value="C:transcription factor TFIIIC complex"/>
    <property type="evidence" value="ECO:0007669"/>
    <property type="project" value="TreeGrafter"/>
</dbReference>
<dbReference type="Pfam" id="PF10419">
    <property type="entry name" value="TFIIIC_sub6"/>
    <property type="match status" value="1"/>
</dbReference>
<feature type="domain" description="Transcription factor TFIIIC triple barrel" evidence="1">
    <location>
        <begin position="52"/>
        <end position="160"/>
    </location>
</feature>
<evidence type="ECO:0000259" key="1">
    <source>
        <dbReference type="Pfam" id="PF10419"/>
    </source>
</evidence>
<evidence type="ECO:0000313" key="2">
    <source>
        <dbReference type="EMBL" id="CAJ1957946.1"/>
    </source>
</evidence>
<dbReference type="InterPro" id="IPR019481">
    <property type="entry name" value="TFIIIC_triple_barrel"/>
</dbReference>
<sequence length="176" mass="20014">MKDKHLKKRVRQMVEPDKYCETKVEDVTWLCSLSEFEIDRNMEANAASHEQEDQDEYVLLDLDGVSNLINLPPNANYVLTGLDTLNPVLIIDDKFKLIGEYEETIGTCLAFTEQDTLVVHEETGSSEVNLFSGTRLIDSSQPPTKQVKLLCQLHKVLKFKLSPDSEIQSVTLEELK</sequence>
<dbReference type="EMBL" id="OY731402">
    <property type="protein sequence ID" value="CAJ1957946.1"/>
    <property type="molecule type" value="Genomic_DNA"/>
</dbReference>
<name>A0AA86VEM8_9FABA</name>
<evidence type="ECO:0000313" key="3">
    <source>
        <dbReference type="Proteomes" id="UP001189624"/>
    </source>
</evidence>
<reference evidence="2" key="1">
    <citation type="submission" date="2023-10" db="EMBL/GenBank/DDBJ databases">
        <authorList>
            <person name="Domelevo Entfellner J.-B."/>
        </authorList>
    </citation>
    <scope>NUCLEOTIDE SEQUENCE</scope>
</reference>
<dbReference type="Gramene" id="rna-AYBTSS11_LOCUS17475">
    <property type="protein sequence ID" value="CAJ1957946.1"/>
    <property type="gene ID" value="gene-AYBTSS11_LOCUS17475"/>
</dbReference>
<organism evidence="2 3">
    <name type="scientific">Sphenostylis stenocarpa</name>
    <dbReference type="NCBI Taxonomy" id="92480"/>
    <lineage>
        <taxon>Eukaryota</taxon>
        <taxon>Viridiplantae</taxon>
        <taxon>Streptophyta</taxon>
        <taxon>Embryophyta</taxon>
        <taxon>Tracheophyta</taxon>
        <taxon>Spermatophyta</taxon>
        <taxon>Magnoliopsida</taxon>
        <taxon>eudicotyledons</taxon>
        <taxon>Gunneridae</taxon>
        <taxon>Pentapetalae</taxon>
        <taxon>rosids</taxon>
        <taxon>fabids</taxon>
        <taxon>Fabales</taxon>
        <taxon>Fabaceae</taxon>
        <taxon>Papilionoideae</taxon>
        <taxon>50 kb inversion clade</taxon>
        <taxon>NPAAA clade</taxon>
        <taxon>indigoferoid/millettioid clade</taxon>
        <taxon>Phaseoleae</taxon>
        <taxon>Sphenostylis</taxon>
    </lineage>
</organism>
<keyword evidence="3" id="KW-1185">Reference proteome</keyword>
<dbReference type="PANTHER" id="PTHR21860:SF2">
    <property type="entry name" value="GENERAL TRANSCRIPTION FACTOR 3C POLYPEPTIDE 6"/>
    <property type="match status" value="1"/>
</dbReference>
<gene>
    <name evidence="2" type="ORF">AYBTSS11_LOCUS17475</name>
</gene>
<dbReference type="GO" id="GO:0006383">
    <property type="term" value="P:transcription by RNA polymerase III"/>
    <property type="evidence" value="ECO:0007669"/>
    <property type="project" value="InterPro"/>
</dbReference>